<dbReference type="Proteomes" id="UP000198771">
    <property type="component" value="Unassembled WGS sequence"/>
</dbReference>
<feature type="compositionally biased region" description="Polar residues" evidence="1">
    <location>
        <begin position="285"/>
        <end position="301"/>
    </location>
</feature>
<dbReference type="RefSeq" id="WP_139162976.1">
    <property type="nucleotide sequence ID" value="NZ_FMXO01000011.1"/>
</dbReference>
<evidence type="ECO:0000313" key="3">
    <source>
        <dbReference type="Proteomes" id="UP000198771"/>
    </source>
</evidence>
<evidence type="ECO:0000256" key="1">
    <source>
        <dbReference type="SAM" id="MobiDB-lite"/>
    </source>
</evidence>
<organism evidence="2 3">
    <name type="scientific">Desulfonatronum thiosulfatophilum</name>
    <dbReference type="NCBI Taxonomy" id="617002"/>
    <lineage>
        <taxon>Bacteria</taxon>
        <taxon>Pseudomonadati</taxon>
        <taxon>Thermodesulfobacteriota</taxon>
        <taxon>Desulfovibrionia</taxon>
        <taxon>Desulfovibrionales</taxon>
        <taxon>Desulfonatronaceae</taxon>
        <taxon>Desulfonatronum</taxon>
    </lineage>
</organism>
<dbReference type="OrthoDB" id="5464757at2"/>
<reference evidence="2 3" key="1">
    <citation type="submission" date="2016-10" db="EMBL/GenBank/DDBJ databases">
        <authorList>
            <person name="de Groot N.N."/>
        </authorList>
    </citation>
    <scope>NUCLEOTIDE SEQUENCE [LARGE SCALE GENOMIC DNA]</scope>
    <source>
        <strain evidence="2 3">ASO4-2</strain>
    </source>
</reference>
<accession>A0A1G6DBR1</accession>
<dbReference type="AlphaFoldDB" id="A0A1G6DBR1"/>
<sequence length="301" mass="32709">MNKRMDILRKTISVAVLGMTLLLPLTVMANELVMLPGRVTDRVLALAYIHNLPRHETQSLLESLGKAASGGLPVEPLLRKVEEGLAKRVSPERIVEALETLSGRFQEFAQILDGVAPHTPKNRDVILRRMHNLSTLGITPEVLEAYLHGRSPQSMGDVLNALEIKAGLMQHGISDQDAEHIVKAGLTAGCFRKPKWNLVRLARAAREADIPKEHIARLILDIVEGRKTDRIVAEELGINLDRSPGRGRHGGAHRFGGREAGVGRSGEGAARGLMQTMDATAPRQCDNNGATTQGPVDSPTD</sequence>
<keyword evidence="3" id="KW-1185">Reference proteome</keyword>
<dbReference type="STRING" id="617002.SAMN05660653_02032"/>
<protein>
    <submittedName>
        <fullName evidence="2">Uncharacterized protein</fullName>
    </submittedName>
</protein>
<gene>
    <name evidence="2" type="ORF">SAMN05660653_02032</name>
</gene>
<feature type="region of interest" description="Disordered" evidence="1">
    <location>
        <begin position="244"/>
        <end position="301"/>
    </location>
</feature>
<dbReference type="EMBL" id="FMXO01000011">
    <property type="protein sequence ID" value="SDB42529.1"/>
    <property type="molecule type" value="Genomic_DNA"/>
</dbReference>
<name>A0A1G6DBR1_9BACT</name>
<proteinExistence type="predicted"/>
<evidence type="ECO:0000313" key="2">
    <source>
        <dbReference type="EMBL" id="SDB42529.1"/>
    </source>
</evidence>